<protein>
    <submittedName>
        <fullName evidence="1">Uncharacterized protein</fullName>
    </submittedName>
</protein>
<accession>A0A1G8EYI1</accession>
<evidence type="ECO:0000313" key="2">
    <source>
        <dbReference type="Proteomes" id="UP000199258"/>
    </source>
</evidence>
<reference evidence="1 2" key="1">
    <citation type="submission" date="2016-10" db="EMBL/GenBank/DDBJ databases">
        <authorList>
            <person name="de Groot N.N."/>
        </authorList>
    </citation>
    <scope>NUCLEOTIDE SEQUENCE [LARGE SCALE GENOMIC DNA]</scope>
    <source>
        <strain evidence="1 2">NP_1H</strain>
    </source>
</reference>
<gene>
    <name evidence="1" type="ORF">SAMN04488693_102295</name>
</gene>
<dbReference type="EMBL" id="FNDT01000002">
    <property type="protein sequence ID" value="SDH74940.1"/>
    <property type="molecule type" value="Genomic_DNA"/>
</dbReference>
<evidence type="ECO:0000313" key="1">
    <source>
        <dbReference type="EMBL" id="SDH74940.1"/>
    </source>
</evidence>
<dbReference type="AlphaFoldDB" id="A0A1G8EYI1"/>
<name>A0A1G8EYI1_9MICC</name>
<sequence length="19" mass="2166">MRADDGIRTRDIHLGKVVL</sequence>
<keyword evidence="2" id="KW-1185">Reference proteome</keyword>
<organism evidence="1 2">
    <name type="scientific">Arthrobacter subterraneus</name>
    <dbReference type="NCBI Taxonomy" id="335973"/>
    <lineage>
        <taxon>Bacteria</taxon>
        <taxon>Bacillati</taxon>
        <taxon>Actinomycetota</taxon>
        <taxon>Actinomycetes</taxon>
        <taxon>Micrococcales</taxon>
        <taxon>Micrococcaceae</taxon>
        <taxon>Arthrobacter</taxon>
    </lineage>
</organism>
<dbReference type="Proteomes" id="UP000199258">
    <property type="component" value="Unassembled WGS sequence"/>
</dbReference>
<proteinExistence type="predicted"/>